<feature type="region of interest" description="Disordered" evidence="1">
    <location>
        <begin position="124"/>
        <end position="281"/>
    </location>
</feature>
<accession>A0A6G0J491</accession>
<gene>
    <name evidence="2" type="ORF">D5F01_LYC03098</name>
</gene>
<dbReference type="AlphaFoldDB" id="A0A6G0J491"/>
<feature type="region of interest" description="Disordered" evidence="1">
    <location>
        <begin position="52"/>
        <end position="78"/>
    </location>
</feature>
<feature type="region of interest" description="Disordered" evidence="1">
    <location>
        <begin position="746"/>
        <end position="774"/>
    </location>
</feature>
<dbReference type="PANTHER" id="PTHR35077:SF2">
    <property type="entry name" value="SIMILAR TO AI661453 PROTEIN"/>
    <property type="match status" value="1"/>
</dbReference>
<evidence type="ECO:0000313" key="3">
    <source>
        <dbReference type="Proteomes" id="UP000424527"/>
    </source>
</evidence>
<protein>
    <recommendedName>
        <fullName evidence="4">Pollen-specific leucine-rich repeat extensin-like protein 1</fullName>
    </recommendedName>
</protein>
<feature type="compositionally biased region" description="Pro residues" evidence="1">
    <location>
        <begin position="257"/>
        <end position="267"/>
    </location>
</feature>
<dbReference type="Proteomes" id="UP000424527">
    <property type="component" value="Unassembled WGS sequence"/>
</dbReference>
<evidence type="ECO:0000256" key="1">
    <source>
        <dbReference type="SAM" id="MobiDB-lite"/>
    </source>
</evidence>
<reference evidence="2 3" key="1">
    <citation type="submission" date="2019-07" db="EMBL/GenBank/DDBJ databases">
        <title>Chromosome genome assembly for large yellow croaker.</title>
        <authorList>
            <person name="Xiao S."/>
        </authorList>
    </citation>
    <scope>NUCLEOTIDE SEQUENCE [LARGE SCALE GENOMIC DNA]</scope>
    <source>
        <strain evidence="2">JMULYC20181020</strain>
        <tissue evidence="2">Muscle</tissue>
    </source>
</reference>
<feature type="compositionally biased region" description="Polar residues" evidence="1">
    <location>
        <begin position="509"/>
        <end position="523"/>
    </location>
</feature>
<feature type="compositionally biased region" description="Pro residues" evidence="1">
    <location>
        <begin position="126"/>
        <end position="147"/>
    </location>
</feature>
<feature type="region of interest" description="Disordered" evidence="1">
    <location>
        <begin position="691"/>
        <end position="734"/>
    </location>
</feature>
<feature type="compositionally biased region" description="Basic and acidic residues" evidence="1">
    <location>
        <begin position="412"/>
        <end position="423"/>
    </location>
</feature>
<organism evidence="2 3">
    <name type="scientific">Larimichthys crocea</name>
    <name type="common">Large yellow croaker</name>
    <name type="synonym">Pseudosciaena crocea</name>
    <dbReference type="NCBI Taxonomy" id="215358"/>
    <lineage>
        <taxon>Eukaryota</taxon>
        <taxon>Metazoa</taxon>
        <taxon>Chordata</taxon>
        <taxon>Craniata</taxon>
        <taxon>Vertebrata</taxon>
        <taxon>Euteleostomi</taxon>
        <taxon>Actinopterygii</taxon>
        <taxon>Neopterygii</taxon>
        <taxon>Teleostei</taxon>
        <taxon>Neoteleostei</taxon>
        <taxon>Acanthomorphata</taxon>
        <taxon>Eupercaria</taxon>
        <taxon>Sciaenidae</taxon>
        <taxon>Larimichthys</taxon>
    </lineage>
</organism>
<comment type="caution">
    <text evidence="2">The sequence shown here is derived from an EMBL/GenBank/DDBJ whole genome shotgun (WGS) entry which is preliminary data.</text>
</comment>
<dbReference type="EMBL" id="REGW02000003">
    <property type="protein sequence ID" value="KAE8298595.1"/>
    <property type="molecule type" value="Genomic_DNA"/>
</dbReference>
<sequence length="793" mass="85656">MFRNVNSLASTFFTFQPASVDTGKRNWTNQSVLSPRQLRTWKLQSWCWSHQRSQSPEPASVRARPTVKHHSSSSIDSFQGFAVPTPKVPLLPPVNGPKINGSVGGDHLSNGSVISMPDLMEGEIFVPPPPSMAPPPPPGTFIPPPPDFMGDLNSLDLATLEPPSMPAPKLNLPALSMGEEDLNFLKPPPMAPPKPPSTCSTGSASSVPISSPPPANVPEHPSFAPPQPPSERQNKTFKTPPPKPVRLSSISILDSPPQSPAPPPPAQTPTRSTFNPQNTAKLYSVPTTSILSGYVERDTRPKQMLLLEDSSPVLVQVDGKAPKVATPPKPALKDVQELKENLQITKPSPSPLPEPNKINDKTGTVSAPPEINKPHQTSPQLQKVNSTWVNSQSNNDKLQGSPSQIHNFSPLLDRKLRNLKKTETNGTREGPAASPMALLLAAKKREQQRVTHSLSRENSAKNNEQPSSSIHPSDSSPNSFIVTPKSSSASSPTSEDIIQDHSRSASPVDHTQTIQTPPKSSSPAAVREQMPYSSLALNRTAASQSTTNQVTQKQNIEQSPSKSQLTQPEDKKEELNMPLLPPPPEFDDLDGFMEPPPSIPPPDPPMKKPPTPPISLQPPAPPAPSPVPSPQPKPKPPAAPKLPPPETSVKPKHQVQTKPKVVPSQLPANLSPSQATLLSILQKKMLEMDQKMTPVKETESSSDDWGTPLSDEDNKVPVVPRSTTQSKNYPVVNKTAGMNMQELESKVAKKYQEASTLPKIPTSNGPSRHQYGMTFTVRPGTKQPITLVSKGES</sequence>
<name>A0A6G0J491_LARCR</name>
<feature type="region of interest" description="Disordered" evidence="1">
    <location>
        <begin position="342"/>
        <end position="670"/>
    </location>
</feature>
<feature type="compositionally biased region" description="Basic and acidic residues" evidence="1">
    <location>
        <begin position="443"/>
        <end position="459"/>
    </location>
</feature>
<feature type="compositionally biased region" description="Polar residues" evidence="1">
    <location>
        <begin position="271"/>
        <end position="281"/>
    </location>
</feature>
<feature type="compositionally biased region" description="Pro residues" evidence="1">
    <location>
        <begin position="186"/>
        <end position="196"/>
    </location>
</feature>
<feature type="compositionally biased region" description="Low complexity" evidence="1">
    <location>
        <begin position="466"/>
        <end position="494"/>
    </location>
</feature>
<evidence type="ECO:0008006" key="4">
    <source>
        <dbReference type="Google" id="ProtNLM"/>
    </source>
</evidence>
<feature type="compositionally biased region" description="Polar residues" evidence="1">
    <location>
        <begin position="374"/>
        <end position="407"/>
    </location>
</feature>
<feature type="compositionally biased region" description="Pro residues" evidence="1">
    <location>
        <begin position="594"/>
        <end position="646"/>
    </location>
</feature>
<dbReference type="PANTHER" id="PTHR35077">
    <property type="entry name" value="SIMILAR TO AI661453 PROTEIN"/>
    <property type="match status" value="1"/>
</dbReference>
<evidence type="ECO:0000313" key="2">
    <source>
        <dbReference type="EMBL" id="KAE8298595.1"/>
    </source>
</evidence>
<keyword evidence="3" id="KW-1185">Reference proteome</keyword>
<feature type="compositionally biased region" description="Polar residues" evidence="1">
    <location>
        <begin position="531"/>
        <end position="567"/>
    </location>
</feature>
<proteinExistence type="predicted"/>